<feature type="domain" description="Bulb-type lectin" evidence="2">
    <location>
        <begin position="36"/>
        <end position="156"/>
    </location>
</feature>
<organism evidence="3 4">
    <name type="scientific">Kitasatospora kifunensis</name>
    <name type="common">Streptomyces kifunensis</name>
    <dbReference type="NCBI Taxonomy" id="58351"/>
    <lineage>
        <taxon>Bacteria</taxon>
        <taxon>Bacillati</taxon>
        <taxon>Actinomycetota</taxon>
        <taxon>Actinomycetes</taxon>
        <taxon>Kitasatosporales</taxon>
        <taxon>Streptomycetaceae</taxon>
        <taxon>Kitasatospora</taxon>
    </lineage>
</organism>
<evidence type="ECO:0000259" key="2">
    <source>
        <dbReference type="PROSITE" id="PS50927"/>
    </source>
</evidence>
<sequence length="212" mass="22077">MKRLISLTAGAVALAALALPAPAAHADSPNCSQSSSSWMWHGDTLCAGQSLESTSAEQSTRLTMQADGNLVDYYTEADPVNGSNTWAVWDSKTVGCGSRAVMQSDGNLVVYAADGHVCWASGTSGDNGAWVAPSALGDIDIWQAGSASGSAIDDAARAARDAADRDFLTAFVEAIQAAIEAIPRLEWQTHTEHQRLAPVKCVVSGGRVIPCT</sequence>
<feature type="signal peptide" evidence="1">
    <location>
        <begin position="1"/>
        <end position="26"/>
    </location>
</feature>
<dbReference type="Proteomes" id="UP000540506">
    <property type="component" value="Unassembled WGS sequence"/>
</dbReference>
<dbReference type="SMART" id="SM00108">
    <property type="entry name" value="B_lectin"/>
    <property type="match status" value="1"/>
</dbReference>
<dbReference type="RefSeq" id="WP_184946157.1">
    <property type="nucleotide sequence ID" value="NZ_JACHJV010000003.1"/>
</dbReference>
<protein>
    <recommendedName>
        <fullName evidence="2">Bulb-type lectin domain-containing protein</fullName>
    </recommendedName>
</protein>
<dbReference type="InterPro" id="IPR036426">
    <property type="entry name" value="Bulb-type_lectin_dom_sf"/>
</dbReference>
<evidence type="ECO:0000313" key="4">
    <source>
        <dbReference type="Proteomes" id="UP000540506"/>
    </source>
</evidence>
<name>A0A7W7VZK4_KITKI</name>
<reference evidence="3 4" key="1">
    <citation type="submission" date="2020-08" db="EMBL/GenBank/DDBJ databases">
        <title>Sequencing the genomes of 1000 actinobacteria strains.</title>
        <authorList>
            <person name="Klenk H.-P."/>
        </authorList>
    </citation>
    <scope>NUCLEOTIDE SEQUENCE [LARGE SCALE GENOMIC DNA]</scope>
    <source>
        <strain evidence="3 4">DSM 41654</strain>
    </source>
</reference>
<feature type="chain" id="PRO_5031078423" description="Bulb-type lectin domain-containing protein" evidence="1">
    <location>
        <begin position="27"/>
        <end position="212"/>
    </location>
</feature>
<dbReference type="EMBL" id="JACHJV010000003">
    <property type="protein sequence ID" value="MBB4928651.1"/>
    <property type="molecule type" value="Genomic_DNA"/>
</dbReference>
<evidence type="ECO:0000313" key="3">
    <source>
        <dbReference type="EMBL" id="MBB4928651.1"/>
    </source>
</evidence>
<dbReference type="PROSITE" id="PS50927">
    <property type="entry name" value="BULB_LECTIN"/>
    <property type="match status" value="1"/>
</dbReference>
<dbReference type="AlphaFoldDB" id="A0A7W7VZK4"/>
<dbReference type="Gene3D" id="2.90.10.30">
    <property type="match status" value="1"/>
</dbReference>
<dbReference type="SUPFAM" id="SSF51110">
    <property type="entry name" value="alpha-D-mannose-specific plant lectins"/>
    <property type="match status" value="1"/>
</dbReference>
<keyword evidence="4" id="KW-1185">Reference proteome</keyword>
<dbReference type="InterPro" id="IPR001480">
    <property type="entry name" value="Bulb-type_lectin_dom"/>
</dbReference>
<evidence type="ECO:0000256" key="1">
    <source>
        <dbReference type="SAM" id="SignalP"/>
    </source>
</evidence>
<comment type="caution">
    <text evidence="3">The sequence shown here is derived from an EMBL/GenBank/DDBJ whole genome shotgun (WGS) entry which is preliminary data.</text>
</comment>
<accession>A0A7W7VZK4</accession>
<keyword evidence="1" id="KW-0732">Signal</keyword>
<proteinExistence type="predicted"/>
<gene>
    <name evidence="3" type="ORF">FHR34_007748</name>
</gene>